<gene>
    <name evidence="2" type="ORF">PH603_11740</name>
</gene>
<feature type="domain" description="GSCFA" evidence="1">
    <location>
        <begin position="43"/>
        <end position="297"/>
    </location>
</feature>
<dbReference type="KEGG" id="gso:PH603_11740"/>
<evidence type="ECO:0000259" key="1">
    <source>
        <dbReference type="Pfam" id="PF08885"/>
    </source>
</evidence>
<dbReference type="RefSeq" id="WP_289502719.1">
    <property type="nucleotide sequence ID" value="NZ_CP116805.1"/>
</dbReference>
<evidence type="ECO:0000313" key="2">
    <source>
        <dbReference type="EMBL" id="WCL53207.1"/>
    </source>
</evidence>
<dbReference type="AlphaFoldDB" id="A0AAF0BKP9"/>
<accession>A0AAF0BKP9</accession>
<dbReference type="Pfam" id="PF08885">
    <property type="entry name" value="GSCFA"/>
    <property type="match status" value="1"/>
</dbReference>
<sequence>MSNPYQSLGPSKFWRSGVAEIEQGKSFPDIWCPKYPVGEQSGFITAGSCFAQHVGKWLTSNGFRFSPSRLAPAFNFSFALGNIYTPALMRQWLEAAAGGKTLTGHIAETDGKFFDLLRPAVVTDGFESAATLQEAREKAIAEIAEQIRSAEIFVFTLGLTEAWRHSDGTVYPMCPGTICGTFDPTAHHFHNYGHAETLAEMKAVRRLAREINPDIRFLLTVSPVPLTATAADDHVLVATTYSKSVLRAVAGELAASHADIDYFPSFELIASPPIQGRYFEENQRNVKPEGVSFVMSHLRAGLGGAPQDSAQPVAADEDAICEELQLESWNNSSKVDTTARFCLVGDSHMPLLARSFARANIPTVGGMTMMGASWAAGKFRPDEDDFFVPLEGRASRRNWLQTLEHLEAIEKVAGKPVIVTNIGLNTRASVNQLIQWLQARNMLQNLDVNKCFDFFNEVKAPHKAAIKAFVDAGYGVVVFSDPPLQRFYDTGSEIEPFVELYEKLYCLVVRSVGAEFILVREKMAEEGRISEALCSDTPLADGGRDWMHGSDAYYDIIRDWLVALEKTKSPVR</sequence>
<keyword evidence="3" id="KW-1185">Reference proteome</keyword>
<dbReference type="InterPro" id="IPR014982">
    <property type="entry name" value="GSCFA"/>
</dbReference>
<name>A0AAF0BKP9_9PROT</name>
<dbReference type="Proteomes" id="UP001217500">
    <property type="component" value="Chromosome"/>
</dbReference>
<reference evidence="2" key="1">
    <citation type="submission" date="2023-01" db="EMBL/GenBank/DDBJ databases">
        <title>The genome sequence of Kordiimonadaceae bacterium 6D33.</title>
        <authorList>
            <person name="Liu Y."/>
        </authorList>
    </citation>
    <scope>NUCLEOTIDE SEQUENCE</scope>
    <source>
        <strain evidence="2">6D33</strain>
    </source>
</reference>
<protein>
    <submittedName>
        <fullName evidence="2">GSCFA domain-containing protein</fullName>
    </submittedName>
</protein>
<dbReference type="EMBL" id="CP116805">
    <property type="protein sequence ID" value="WCL53207.1"/>
    <property type="molecule type" value="Genomic_DNA"/>
</dbReference>
<organism evidence="2 3">
    <name type="scientific">Gimibacter soli</name>
    <dbReference type="NCBI Taxonomy" id="3024400"/>
    <lineage>
        <taxon>Bacteria</taxon>
        <taxon>Pseudomonadati</taxon>
        <taxon>Pseudomonadota</taxon>
        <taxon>Alphaproteobacteria</taxon>
        <taxon>Kordiimonadales</taxon>
        <taxon>Temperatibacteraceae</taxon>
        <taxon>Gimibacter</taxon>
    </lineage>
</organism>
<proteinExistence type="predicted"/>
<evidence type="ECO:0000313" key="3">
    <source>
        <dbReference type="Proteomes" id="UP001217500"/>
    </source>
</evidence>